<dbReference type="GO" id="GO:0005829">
    <property type="term" value="C:cytosol"/>
    <property type="evidence" value="ECO:0007669"/>
    <property type="project" value="TreeGrafter"/>
</dbReference>
<dbReference type="PANTHER" id="PTHR43393:SF3">
    <property type="entry name" value="LYSINE DECARBOXYLASE-LIKE PROTEIN"/>
    <property type="match status" value="1"/>
</dbReference>
<dbReference type="AlphaFoldDB" id="A0A059XSG9"/>
<protein>
    <recommendedName>
        <fullName evidence="3">Protein containing YHS domain protein</fullName>
    </recommendedName>
</protein>
<gene>
    <name evidence="1" type="ORF">Y981_01920</name>
</gene>
<reference evidence="1 2" key="2">
    <citation type="journal article" date="2015" name="Biomed. Res. Int.">
        <title>Effects of Arsenite Resistance on the Growth and Functional Gene Expression of Leptospirillum ferriphilum and Acidithiobacillus thiooxidans in Pure Culture and Coculture.</title>
        <authorList>
            <person name="Jiang H."/>
            <person name="Liang Y."/>
            <person name="Yin H."/>
            <person name="Xiao Y."/>
            <person name="Guo X."/>
            <person name="Xu Y."/>
            <person name="Hu Q."/>
            <person name="Liu H."/>
            <person name="Liu X."/>
        </authorList>
    </citation>
    <scope>NUCLEOTIDE SEQUENCE [LARGE SCALE GENOMIC DNA]</scope>
    <source>
        <strain evidence="1 2">YSK</strain>
    </source>
</reference>
<evidence type="ECO:0000313" key="2">
    <source>
        <dbReference type="Proteomes" id="UP000027059"/>
    </source>
</evidence>
<evidence type="ECO:0008006" key="3">
    <source>
        <dbReference type="Google" id="ProtNLM"/>
    </source>
</evidence>
<evidence type="ECO:0000313" key="1">
    <source>
        <dbReference type="EMBL" id="AIA30020.1"/>
    </source>
</evidence>
<dbReference type="InterPro" id="IPR052341">
    <property type="entry name" value="LOG_family_nucleotidases"/>
</dbReference>
<dbReference type="Pfam" id="PF18306">
    <property type="entry name" value="LDcluster4"/>
    <property type="match status" value="1"/>
</dbReference>
<dbReference type="Proteomes" id="UP000027059">
    <property type="component" value="Chromosome"/>
</dbReference>
<dbReference type="Gene3D" id="3.40.50.450">
    <property type="match status" value="1"/>
</dbReference>
<dbReference type="HOGENOM" id="CLU_100945_0_0_0"/>
<dbReference type="OrthoDB" id="9793685at2"/>
<dbReference type="EMBL" id="CP007243">
    <property type="protein sequence ID" value="AIA30020.1"/>
    <property type="molecule type" value="Genomic_DNA"/>
</dbReference>
<dbReference type="InterPro" id="IPR041164">
    <property type="entry name" value="LDcluster4"/>
</dbReference>
<name>A0A059XSG9_9BACT</name>
<proteinExistence type="predicted"/>
<dbReference type="SUPFAM" id="SSF102405">
    <property type="entry name" value="MCP/YpsA-like"/>
    <property type="match status" value="1"/>
</dbReference>
<dbReference type="KEGG" id="lfp:Y981_01920"/>
<keyword evidence="2" id="KW-1185">Reference proteome</keyword>
<reference evidence="2" key="1">
    <citation type="submission" date="2014-02" db="EMBL/GenBank/DDBJ databases">
        <title>Complete genome sequence and comparative genomic analysis of the nitrogen-fixing bacterium Leptospirillum ferriphilum YSK.</title>
        <authorList>
            <person name="Guo X."/>
            <person name="Yin H."/>
            <person name="Liang Y."/>
            <person name="Hu Q."/>
            <person name="Ma L."/>
            <person name="Xiao Y."/>
            <person name="Zhang X."/>
            <person name="Qiu G."/>
            <person name="Liu X."/>
        </authorList>
    </citation>
    <scope>NUCLEOTIDE SEQUENCE [LARGE SCALE GENOMIC DNA]</scope>
    <source>
        <strain evidence="2">YSK</strain>
    </source>
</reference>
<organism evidence="1 2">
    <name type="scientific">Leptospirillum ferriphilum YSK</name>
    <dbReference type="NCBI Taxonomy" id="1441628"/>
    <lineage>
        <taxon>Bacteria</taxon>
        <taxon>Pseudomonadati</taxon>
        <taxon>Nitrospirota</taxon>
        <taxon>Nitrospiria</taxon>
        <taxon>Nitrospirales</taxon>
        <taxon>Nitrospiraceae</taxon>
        <taxon>Leptospirillum</taxon>
    </lineage>
</organism>
<accession>A0A059XSG9</accession>
<sequence length="239" mass="25707">MTIDPVCKAPIPQLKSAAAVRIYEGHLYYFHAADCAKSFDLDPARYSRPGGRTFTVGVMGSASGDLPEEQRQAAYLLGQAVAERKLGLITGACPGYPWEASRGFKSIGGLSIGISPALSEQEHLDRYNSPNDLFDMIIFTGSGLMGREVINIRSSDVIVIIGGHSGTLGEFSIAYDEGKLIGVLEGTGGITDILPDIVRTIRKTTGSRIVSHANPHILIDLLIETYVQSHFQKPSVFVG</sequence>
<dbReference type="PANTHER" id="PTHR43393">
    <property type="entry name" value="CYTOKININ RIBOSIDE 5'-MONOPHOSPHATE PHOSPHORIBOHYDROLASE"/>
    <property type="match status" value="1"/>
</dbReference>
<dbReference type="RefSeq" id="WP_038504470.1">
    <property type="nucleotide sequence ID" value="NZ_CP007243.1"/>
</dbReference>